<dbReference type="GO" id="GO:0005524">
    <property type="term" value="F:ATP binding"/>
    <property type="evidence" value="ECO:0007669"/>
    <property type="project" value="UniProtKB-KW"/>
</dbReference>
<keyword evidence="5" id="KW-0456">Lyase</keyword>
<dbReference type="Proteomes" id="UP000318578">
    <property type="component" value="Unassembled WGS sequence"/>
</dbReference>
<dbReference type="EMBL" id="VJZA01000050">
    <property type="protein sequence ID" value="TVT19215.1"/>
    <property type="molecule type" value="Genomic_DNA"/>
</dbReference>
<dbReference type="InterPro" id="IPR003778">
    <property type="entry name" value="CT_A_B"/>
</dbReference>
<proteinExistence type="predicted"/>
<accession>A0A558A4N4</accession>
<protein>
    <submittedName>
        <fullName evidence="5">Urea amidolyase</fullName>
    </submittedName>
</protein>
<evidence type="ECO:0000256" key="1">
    <source>
        <dbReference type="ARBA" id="ARBA00022741"/>
    </source>
</evidence>
<keyword evidence="6" id="KW-1185">Reference proteome</keyword>
<dbReference type="InterPro" id="IPR029000">
    <property type="entry name" value="Cyclophilin-like_dom_sf"/>
</dbReference>
<dbReference type="PANTHER" id="PTHR43309:SF3">
    <property type="entry name" value="5-OXOPROLINASE SUBUNIT C"/>
    <property type="match status" value="1"/>
</dbReference>
<comment type="caution">
    <text evidence="5">The sequence shown here is derived from an EMBL/GenBank/DDBJ whole genome shotgun (WGS) entry which is preliminary data.</text>
</comment>
<gene>
    <name evidence="5" type="ORF">FNH06_25060</name>
</gene>
<dbReference type="Pfam" id="PF02626">
    <property type="entry name" value="CT_A_B"/>
    <property type="match status" value="1"/>
</dbReference>
<dbReference type="GO" id="GO:0016829">
    <property type="term" value="F:lyase activity"/>
    <property type="evidence" value="ECO:0007669"/>
    <property type="project" value="UniProtKB-KW"/>
</dbReference>
<dbReference type="SUPFAM" id="SSF50891">
    <property type="entry name" value="Cyclophilin-like"/>
    <property type="match status" value="1"/>
</dbReference>
<dbReference type="AlphaFoldDB" id="A0A558A4N4"/>
<keyword evidence="2" id="KW-0378">Hydrolase</keyword>
<evidence type="ECO:0000313" key="5">
    <source>
        <dbReference type="EMBL" id="TVT19215.1"/>
    </source>
</evidence>
<sequence length="320" mass="33424">MEIIEPGTQVTIQDHPGRVGLQARGLFPAGPVDHLAFRLANVLVGNDPGAAGLEIPVGRFTARARFAGVVAFCGAGSPSLNGAPVPLWEALEVAPGDVLASGAPPGAGFRLYLAVSGGIDVPPVLGARALHTMGGIGGLDGRALIRGDLLPVGAGRGRKLRVPQSLRPVHHRDWELEVVRGPQADPQFLTAADWREFTSARWRVNLNSDRLGVLLNPHDFAWARDGAGLAGDHPSNVLDASYPLGGVIVNGDVPTILGPDGPSSGGFTVIATVVHAALWKVGQLRPGQDTVRFREVTPEAADALAAHTEFVLDPAHLDEV</sequence>
<dbReference type="OrthoDB" id="9768696at2"/>
<dbReference type="Gene3D" id="2.40.100.10">
    <property type="entry name" value="Cyclophilin-like"/>
    <property type="match status" value="1"/>
</dbReference>
<evidence type="ECO:0000256" key="3">
    <source>
        <dbReference type="ARBA" id="ARBA00022840"/>
    </source>
</evidence>
<evidence type="ECO:0000259" key="4">
    <source>
        <dbReference type="SMART" id="SM00797"/>
    </source>
</evidence>
<name>A0A558A4N4_9PSEU</name>
<keyword evidence="3" id="KW-0067">ATP-binding</keyword>
<evidence type="ECO:0000256" key="2">
    <source>
        <dbReference type="ARBA" id="ARBA00022801"/>
    </source>
</evidence>
<dbReference type="PANTHER" id="PTHR43309">
    <property type="entry name" value="5-OXOPROLINASE SUBUNIT C"/>
    <property type="match status" value="1"/>
</dbReference>
<dbReference type="InterPro" id="IPR052708">
    <property type="entry name" value="PxpC"/>
</dbReference>
<reference evidence="5 6" key="1">
    <citation type="submission" date="2019-07" db="EMBL/GenBank/DDBJ databases">
        <title>New species of Amycolatopsis and Streptomyces.</title>
        <authorList>
            <person name="Duangmal K."/>
            <person name="Teo W.F.A."/>
            <person name="Lipun K."/>
        </authorList>
    </citation>
    <scope>NUCLEOTIDE SEQUENCE [LARGE SCALE GENOMIC DNA]</scope>
    <source>
        <strain evidence="5 6">JCM 30562</strain>
    </source>
</reference>
<evidence type="ECO:0000313" key="6">
    <source>
        <dbReference type="Proteomes" id="UP000318578"/>
    </source>
</evidence>
<dbReference type="GO" id="GO:0016787">
    <property type="term" value="F:hydrolase activity"/>
    <property type="evidence" value="ECO:0007669"/>
    <property type="project" value="UniProtKB-KW"/>
</dbReference>
<organism evidence="5 6">
    <name type="scientific">Amycolatopsis acidiphila</name>
    <dbReference type="NCBI Taxonomy" id="715473"/>
    <lineage>
        <taxon>Bacteria</taxon>
        <taxon>Bacillati</taxon>
        <taxon>Actinomycetota</taxon>
        <taxon>Actinomycetes</taxon>
        <taxon>Pseudonocardiales</taxon>
        <taxon>Pseudonocardiaceae</taxon>
        <taxon>Amycolatopsis</taxon>
    </lineage>
</organism>
<keyword evidence="1" id="KW-0547">Nucleotide-binding</keyword>
<dbReference type="SMART" id="SM00797">
    <property type="entry name" value="AHS2"/>
    <property type="match status" value="1"/>
</dbReference>
<feature type="domain" description="Carboxyltransferase" evidence="4">
    <location>
        <begin position="23"/>
        <end position="311"/>
    </location>
</feature>